<dbReference type="RefSeq" id="WP_345368483.1">
    <property type="nucleotide sequence ID" value="NZ_BAABJX010000003.1"/>
</dbReference>
<organism evidence="1 2">
    <name type="scientific">Algivirga pacifica</name>
    <dbReference type="NCBI Taxonomy" id="1162670"/>
    <lineage>
        <taxon>Bacteria</taxon>
        <taxon>Pseudomonadati</taxon>
        <taxon>Bacteroidota</taxon>
        <taxon>Cytophagia</taxon>
        <taxon>Cytophagales</taxon>
        <taxon>Flammeovirgaceae</taxon>
        <taxon>Algivirga</taxon>
    </lineage>
</organism>
<dbReference type="Proteomes" id="UP001500298">
    <property type="component" value="Unassembled WGS sequence"/>
</dbReference>
<reference evidence="2" key="1">
    <citation type="journal article" date="2019" name="Int. J. Syst. Evol. Microbiol.">
        <title>The Global Catalogue of Microorganisms (GCM) 10K type strain sequencing project: providing services to taxonomists for standard genome sequencing and annotation.</title>
        <authorList>
            <consortium name="The Broad Institute Genomics Platform"/>
            <consortium name="The Broad Institute Genome Sequencing Center for Infectious Disease"/>
            <person name="Wu L."/>
            <person name="Ma J."/>
        </authorList>
    </citation>
    <scope>NUCLEOTIDE SEQUENCE [LARGE SCALE GENOMIC DNA]</scope>
    <source>
        <strain evidence="2">JCM 18326</strain>
    </source>
</reference>
<comment type="caution">
    <text evidence="1">The sequence shown here is derived from an EMBL/GenBank/DDBJ whole genome shotgun (WGS) entry which is preliminary data.</text>
</comment>
<proteinExistence type="predicted"/>
<gene>
    <name evidence="1" type="ORF">GCM10023331_01320</name>
</gene>
<keyword evidence="2" id="KW-1185">Reference proteome</keyword>
<protein>
    <recommendedName>
        <fullName evidence="3">DUF3298 domain-containing protein</fullName>
    </recommendedName>
</protein>
<evidence type="ECO:0008006" key="3">
    <source>
        <dbReference type="Google" id="ProtNLM"/>
    </source>
</evidence>
<evidence type="ECO:0000313" key="1">
    <source>
        <dbReference type="EMBL" id="GAA4820696.1"/>
    </source>
</evidence>
<dbReference type="EMBL" id="BAABJX010000003">
    <property type="protein sequence ID" value="GAA4820696.1"/>
    <property type="molecule type" value="Genomic_DNA"/>
</dbReference>
<dbReference type="Gene3D" id="3.30.565.40">
    <property type="entry name" value="Fervidobacterium nodosum Rt17-B1 like"/>
    <property type="match status" value="1"/>
</dbReference>
<accession>A0ABP9D080</accession>
<name>A0ABP9D080_9BACT</name>
<sequence>MKNLLIIWLLSGFGLYPVEEPTSGLKKDVVQMGILVEKQFFNKHNSMMNYQMDVSYPLVKYPLTEVEHQVNLGLQNIMALAISDFRSTMKVLGEHKGLSSLTLDYKVNYQQHNILSIRFEKNTFYNGSRNQRKLVFTYNYDLSTRKRVTFGDLFQDEWIARKRVLQFLERNYQGLSFRDEQLFTSFGLNEQGVIFIVDQKKRKQDTPGMVEVLIPWEEIGVDTTLARAIDGRHQ</sequence>
<evidence type="ECO:0000313" key="2">
    <source>
        <dbReference type="Proteomes" id="UP001500298"/>
    </source>
</evidence>